<feature type="transmembrane region" description="Helical" evidence="1">
    <location>
        <begin position="196"/>
        <end position="215"/>
    </location>
</feature>
<keyword evidence="1" id="KW-1133">Transmembrane helix</keyword>
<evidence type="ECO:0000313" key="4">
    <source>
        <dbReference type="EMBL" id="GGZ86331.1"/>
    </source>
</evidence>
<dbReference type="Pfam" id="PF02518">
    <property type="entry name" value="HATPase_c"/>
    <property type="match status" value="1"/>
</dbReference>
<proteinExistence type="predicted"/>
<evidence type="ECO:0000259" key="2">
    <source>
        <dbReference type="Pfam" id="PF02518"/>
    </source>
</evidence>
<keyword evidence="1" id="KW-0472">Membrane</keyword>
<feature type="transmembrane region" description="Helical" evidence="1">
    <location>
        <begin position="59"/>
        <end position="79"/>
    </location>
</feature>
<dbReference type="SUPFAM" id="SSF55874">
    <property type="entry name" value="ATPase domain of HSP90 chaperone/DNA topoisomerase II/histidine kinase"/>
    <property type="match status" value="1"/>
</dbReference>
<dbReference type="PANTHER" id="PTHR34220">
    <property type="entry name" value="SENSOR HISTIDINE KINASE YPDA"/>
    <property type="match status" value="1"/>
</dbReference>
<feature type="domain" description="Signal transduction histidine kinase internal region" evidence="3">
    <location>
        <begin position="235"/>
        <end position="315"/>
    </location>
</feature>
<dbReference type="EMBL" id="BMZD01000001">
    <property type="protein sequence ID" value="GGZ86331.1"/>
    <property type="molecule type" value="Genomic_DNA"/>
</dbReference>
<comment type="caution">
    <text evidence="4">The sequence shown here is derived from an EMBL/GenBank/DDBJ whole genome shotgun (WGS) entry which is preliminary data.</text>
</comment>
<gene>
    <name evidence="4" type="ORF">GCM10011617_01090</name>
</gene>
<reference evidence="4" key="2">
    <citation type="submission" date="2020-09" db="EMBL/GenBank/DDBJ databases">
        <authorList>
            <person name="Sun Q."/>
            <person name="Kim S."/>
        </authorList>
    </citation>
    <scope>NUCLEOTIDE SEQUENCE</scope>
    <source>
        <strain evidence="4">KCTC 32422</strain>
    </source>
</reference>
<feature type="domain" description="Histidine kinase/HSP90-like ATPase" evidence="2">
    <location>
        <begin position="333"/>
        <end position="426"/>
    </location>
</feature>
<evidence type="ECO:0000313" key="5">
    <source>
        <dbReference type="Proteomes" id="UP000634139"/>
    </source>
</evidence>
<dbReference type="InterPro" id="IPR050640">
    <property type="entry name" value="Bact_2-comp_sensor_kinase"/>
</dbReference>
<dbReference type="InterPro" id="IPR010559">
    <property type="entry name" value="Sig_transdc_His_kin_internal"/>
</dbReference>
<feature type="transmembrane region" description="Helical" evidence="1">
    <location>
        <begin position="91"/>
        <end position="113"/>
    </location>
</feature>
<name>A0A918VCC8_9SPHN</name>
<keyword evidence="1" id="KW-0812">Transmembrane</keyword>
<organism evidence="4 5">
    <name type="scientific">Novosphingobium arvoryzae</name>
    <dbReference type="NCBI Taxonomy" id="1256514"/>
    <lineage>
        <taxon>Bacteria</taxon>
        <taxon>Pseudomonadati</taxon>
        <taxon>Pseudomonadota</taxon>
        <taxon>Alphaproteobacteria</taxon>
        <taxon>Sphingomonadales</taxon>
        <taxon>Sphingomonadaceae</taxon>
        <taxon>Novosphingobium</taxon>
    </lineage>
</organism>
<dbReference type="InterPro" id="IPR003594">
    <property type="entry name" value="HATPase_dom"/>
</dbReference>
<dbReference type="Proteomes" id="UP000634139">
    <property type="component" value="Unassembled WGS sequence"/>
</dbReference>
<evidence type="ECO:0000259" key="3">
    <source>
        <dbReference type="Pfam" id="PF06580"/>
    </source>
</evidence>
<reference evidence="4" key="1">
    <citation type="journal article" date="2014" name="Int. J. Syst. Evol. Microbiol.">
        <title>Complete genome sequence of Corynebacterium casei LMG S-19264T (=DSM 44701T), isolated from a smear-ripened cheese.</title>
        <authorList>
            <consortium name="US DOE Joint Genome Institute (JGI-PGF)"/>
            <person name="Walter F."/>
            <person name="Albersmeier A."/>
            <person name="Kalinowski J."/>
            <person name="Ruckert C."/>
        </authorList>
    </citation>
    <scope>NUCLEOTIDE SEQUENCE</scope>
    <source>
        <strain evidence="4">KCTC 32422</strain>
    </source>
</reference>
<evidence type="ECO:0008006" key="6">
    <source>
        <dbReference type="Google" id="ProtNLM"/>
    </source>
</evidence>
<dbReference type="Gene3D" id="3.30.565.10">
    <property type="entry name" value="Histidine kinase-like ATPase, C-terminal domain"/>
    <property type="match status" value="1"/>
</dbReference>
<dbReference type="GO" id="GO:0016020">
    <property type="term" value="C:membrane"/>
    <property type="evidence" value="ECO:0007669"/>
    <property type="project" value="InterPro"/>
</dbReference>
<evidence type="ECO:0000256" key="1">
    <source>
        <dbReference type="SAM" id="Phobius"/>
    </source>
</evidence>
<feature type="transmembrane region" description="Helical" evidence="1">
    <location>
        <begin position="26"/>
        <end position="47"/>
    </location>
</feature>
<protein>
    <recommendedName>
        <fullName evidence="6">Histidine kinase</fullName>
    </recommendedName>
</protein>
<keyword evidence="5" id="KW-1185">Reference proteome</keyword>
<sequence length="430" mass="46523">MIDMDPAIPSAPAAAPAQPPRVPARIVLASIAALWVTYFALATLRGWLVGLELHDALLWRRMLVILASMVVTVGLWPLLRLLDPRTVWVKIVAVLLMALPASLLLASINQWVFAAIEDEVVAKIGEREGLRVRSDEAGNLLVDPLERHDPVDAGALPTDVVPDDAAAAMSADQAAITIAAQTREDNRWRQLTDVALGRYFLLLAWAALYFALVNAEQARAAERREGAYRRAAKAAELRSLRYQVNPHFLFNTLNSLSALVMTGKTDAAEEMIQTLSTFYRRSLAGDPTADVALEQEIALQRLYLEIEGVRFPERLKARIDIPDDLLDARVPGMILQPLVENSVKYGVAPTNRAVHVCISARSEGDQLVITVGDDGPGAPGGPKSGFGIGLANVEDRLAARYGNAARLSAGPVAAGGWRTVIRLPLEAHAG</sequence>
<accession>A0A918VCC8</accession>
<dbReference type="AlphaFoldDB" id="A0A918VCC8"/>
<dbReference type="PANTHER" id="PTHR34220:SF7">
    <property type="entry name" value="SENSOR HISTIDINE KINASE YPDA"/>
    <property type="match status" value="1"/>
</dbReference>
<dbReference type="GO" id="GO:0000155">
    <property type="term" value="F:phosphorelay sensor kinase activity"/>
    <property type="evidence" value="ECO:0007669"/>
    <property type="project" value="InterPro"/>
</dbReference>
<dbReference type="InterPro" id="IPR036890">
    <property type="entry name" value="HATPase_C_sf"/>
</dbReference>
<dbReference type="Pfam" id="PF06580">
    <property type="entry name" value="His_kinase"/>
    <property type="match status" value="1"/>
</dbReference>